<dbReference type="AlphaFoldDB" id="A0A2M7SEF7"/>
<evidence type="ECO:0000259" key="2">
    <source>
        <dbReference type="SMART" id="SM00393"/>
    </source>
</evidence>
<gene>
    <name evidence="3" type="ORF">COY52_02120</name>
</gene>
<dbReference type="InterPro" id="IPR001374">
    <property type="entry name" value="R3H_dom"/>
</dbReference>
<dbReference type="CDD" id="cd02644">
    <property type="entry name" value="R3H_jag"/>
    <property type="match status" value="1"/>
</dbReference>
<evidence type="ECO:0000313" key="3">
    <source>
        <dbReference type="EMBL" id="PIZ17915.1"/>
    </source>
</evidence>
<reference evidence="4" key="1">
    <citation type="submission" date="2017-09" db="EMBL/GenBank/DDBJ databases">
        <title>Depth-based differentiation of microbial function through sediment-hosted aquifers and enrichment of novel symbionts in the deep terrestrial subsurface.</title>
        <authorList>
            <person name="Probst A.J."/>
            <person name="Ladd B."/>
            <person name="Jarett J.K."/>
            <person name="Geller-Mcgrath D.E."/>
            <person name="Sieber C.M.K."/>
            <person name="Emerson J.B."/>
            <person name="Anantharaman K."/>
            <person name="Thomas B.C."/>
            <person name="Malmstrom R."/>
            <person name="Stieglmeier M."/>
            <person name="Klingl A."/>
            <person name="Woyke T."/>
            <person name="Ryan C.M."/>
            <person name="Banfield J.F."/>
        </authorList>
    </citation>
    <scope>NUCLEOTIDE SEQUENCE [LARGE SCALE GENOMIC DNA]</scope>
</reference>
<feature type="domain" description="R3H" evidence="2">
    <location>
        <begin position="77"/>
        <end position="156"/>
    </location>
</feature>
<dbReference type="NCBIfam" id="NF041568">
    <property type="entry name" value="Jag_EloR"/>
    <property type="match status" value="1"/>
</dbReference>
<dbReference type="InterPro" id="IPR038008">
    <property type="entry name" value="Jag_KH"/>
</dbReference>
<dbReference type="SUPFAM" id="SSF82708">
    <property type="entry name" value="R3H domain"/>
    <property type="match status" value="1"/>
</dbReference>
<dbReference type="Pfam" id="PF01424">
    <property type="entry name" value="R3H"/>
    <property type="match status" value="1"/>
</dbReference>
<dbReference type="InterPro" id="IPR034079">
    <property type="entry name" value="R3H_KhpB"/>
</dbReference>
<sequence length="158" mass="17766">ETPKAAAGKEEEFVIGFLDRVLEGICLKSKFKASAVDDKTTRIEITCSDSALLIGKKGKNLEALQYLVTIISNKAGVDRLRFVLDAEGYRGRRKESLTTLAKKVAEDVRKTGRPVSLEPMNSFERRIVHMFLENDQEVMTESTGRGEDRRVVIKPKHK</sequence>
<dbReference type="PANTHER" id="PTHR35800:SF1">
    <property type="entry name" value="RNA-BINDING PROTEIN KHPB"/>
    <property type="match status" value="1"/>
</dbReference>
<dbReference type="SMART" id="SM00393">
    <property type="entry name" value="R3H"/>
    <property type="match status" value="1"/>
</dbReference>
<dbReference type="EMBL" id="PFMR01000065">
    <property type="protein sequence ID" value="PIZ17915.1"/>
    <property type="molecule type" value="Genomic_DNA"/>
</dbReference>
<dbReference type="InterPro" id="IPR015946">
    <property type="entry name" value="KH_dom-like_a/b"/>
</dbReference>
<evidence type="ECO:0000313" key="4">
    <source>
        <dbReference type="Proteomes" id="UP000229307"/>
    </source>
</evidence>
<dbReference type="GO" id="GO:0003723">
    <property type="term" value="F:RNA binding"/>
    <property type="evidence" value="ECO:0007669"/>
    <property type="project" value="InterPro"/>
</dbReference>
<dbReference type="InterPro" id="IPR039247">
    <property type="entry name" value="KhpB"/>
</dbReference>
<dbReference type="PANTHER" id="PTHR35800">
    <property type="entry name" value="PROTEIN JAG"/>
    <property type="match status" value="1"/>
</dbReference>
<feature type="region of interest" description="Disordered" evidence="1">
    <location>
        <begin position="138"/>
        <end position="158"/>
    </location>
</feature>
<evidence type="ECO:0000256" key="1">
    <source>
        <dbReference type="SAM" id="MobiDB-lite"/>
    </source>
</evidence>
<comment type="caution">
    <text evidence="3">The sequence shown here is derived from an EMBL/GenBank/DDBJ whole genome shotgun (WGS) entry which is preliminary data.</text>
</comment>
<proteinExistence type="predicted"/>
<dbReference type="Proteomes" id="UP000229307">
    <property type="component" value="Unassembled WGS sequence"/>
</dbReference>
<dbReference type="Gene3D" id="3.30.300.20">
    <property type="match status" value="1"/>
</dbReference>
<dbReference type="CDD" id="cd02414">
    <property type="entry name" value="KH-II_Jag"/>
    <property type="match status" value="1"/>
</dbReference>
<protein>
    <recommendedName>
        <fullName evidence="2">R3H domain-containing protein</fullName>
    </recommendedName>
</protein>
<dbReference type="Pfam" id="PF13083">
    <property type="entry name" value="KH_KhpA-B"/>
    <property type="match status" value="1"/>
</dbReference>
<organism evidence="3 4">
    <name type="scientific">Candidatus Desantisbacteria bacterium CG_4_10_14_0_8_um_filter_48_22</name>
    <dbReference type="NCBI Taxonomy" id="1974543"/>
    <lineage>
        <taxon>Bacteria</taxon>
        <taxon>Candidatus Desantisiibacteriota</taxon>
    </lineage>
</organism>
<dbReference type="InterPro" id="IPR036867">
    <property type="entry name" value="R3H_dom_sf"/>
</dbReference>
<feature type="non-terminal residue" evidence="3">
    <location>
        <position position="1"/>
    </location>
</feature>
<accession>A0A2M7SEF7</accession>
<name>A0A2M7SEF7_9BACT</name>
<dbReference type="Gene3D" id="3.30.1370.50">
    <property type="entry name" value="R3H-like domain"/>
    <property type="match status" value="1"/>
</dbReference>